<reference evidence="9" key="2">
    <citation type="submission" date="2020-06" db="EMBL/GenBank/DDBJ databases">
        <authorList>
            <person name="Sheffer M."/>
        </authorList>
    </citation>
    <scope>NUCLEOTIDE SEQUENCE</scope>
</reference>
<dbReference type="PANTHER" id="PTHR11567">
    <property type="entry name" value="ACID PHOSPHATASE-RELATED"/>
    <property type="match status" value="1"/>
</dbReference>
<feature type="transmembrane region" description="Helical" evidence="8">
    <location>
        <begin position="41"/>
        <end position="58"/>
    </location>
</feature>
<evidence type="ECO:0000256" key="2">
    <source>
        <dbReference type="ARBA" id="ARBA00005375"/>
    </source>
</evidence>
<dbReference type="EMBL" id="JABXBU010000001">
    <property type="protein sequence ID" value="KAF8797008.1"/>
    <property type="molecule type" value="Genomic_DNA"/>
</dbReference>
<dbReference type="Proteomes" id="UP000807504">
    <property type="component" value="Unassembled WGS sequence"/>
</dbReference>
<evidence type="ECO:0000313" key="10">
    <source>
        <dbReference type="Proteomes" id="UP000807504"/>
    </source>
</evidence>
<keyword evidence="8" id="KW-0812">Transmembrane</keyword>
<keyword evidence="8" id="KW-0472">Membrane</keyword>
<reference evidence="9" key="1">
    <citation type="journal article" date="2020" name="bioRxiv">
        <title>Chromosome-level reference genome of the European wasp spider Argiope bruennichi: a resource for studies on range expansion and evolutionary adaptation.</title>
        <authorList>
            <person name="Sheffer M.M."/>
            <person name="Hoppe A."/>
            <person name="Krehenwinkel H."/>
            <person name="Uhl G."/>
            <person name="Kuss A.W."/>
            <person name="Jensen L."/>
            <person name="Jensen C."/>
            <person name="Gillespie R.G."/>
            <person name="Hoff K.J."/>
            <person name="Prost S."/>
        </authorList>
    </citation>
    <scope>NUCLEOTIDE SEQUENCE</scope>
</reference>
<dbReference type="EC" id="3.1.3.2" evidence="3"/>
<dbReference type="InterPro" id="IPR050645">
    <property type="entry name" value="Histidine_acid_phosphatase"/>
</dbReference>
<dbReference type="AlphaFoldDB" id="A0A8T0G3I3"/>
<accession>A0A8T0G3I3</accession>
<dbReference type="SUPFAM" id="SSF53254">
    <property type="entry name" value="Phosphoglycerate mutase-like"/>
    <property type="match status" value="1"/>
</dbReference>
<sequence>MNHELCESSYPSGSVETMHPMQLNDFTVIFRRLLAPCIRKRRLLLSIVILYGIATYFLRDQIMNAFSHISFKTSAVQTITEETPMRKLIFLQVLFRHGHHSPFSIFPTDTNPESYWVEGLGQLTKIGRLQHYVLGQYLRKMYEDFLNHSVQEVECMSSLASRSLYGAYAFLAGFYPAPPDKRVDEDQPYQPIPCSYLPLETDMYLQSLPNCAASEMDKTTMLLTKEAKQFMSGYEKTENLTIPDWAVSTWESLKQNSDICYHFHFKTRLLHRLRAGPVIGEIVGKMKDKIQNPKSKLKAYVYSGHGSNVAAVLNALRVFNHRVPTYASTILFELHKEEEGRHTVRLLLSNATQPEKYIPPLHILQLPGCGEYCSLEELERQTADLYPLDWEKECQEIDKDRIRQLVYE</sequence>
<keyword evidence="6" id="KW-1015">Disulfide bond</keyword>
<name>A0A8T0G3I3_ARGBR</name>
<evidence type="ECO:0000256" key="4">
    <source>
        <dbReference type="ARBA" id="ARBA00022729"/>
    </source>
</evidence>
<keyword evidence="4" id="KW-0732">Signal</keyword>
<evidence type="ECO:0000256" key="7">
    <source>
        <dbReference type="ARBA" id="ARBA00023180"/>
    </source>
</evidence>
<organism evidence="9 10">
    <name type="scientific">Argiope bruennichi</name>
    <name type="common">Wasp spider</name>
    <name type="synonym">Aranea bruennichi</name>
    <dbReference type="NCBI Taxonomy" id="94029"/>
    <lineage>
        <taxon>Eukaryota</taxon>
        <taxon>Metazoa</taxon>
        <taxon>Ecdysozoa</taxon>
        <taxon>Arthropoda</taxon>
        <taxon>Chelicerata</taxon>
        <taxon>Arachnida</taxon>
        <taxon>Araneae</taxon>
        <taxon>Araneomorphae</taxon>
        <taxon>Entelegynae</taxon>
        <taxon>Araneoidea</taxon>
        <taxon>Araneidae</taxon>
        <taxon>Argiope</taxon>
    </lineage>
</organism>
<keyword evidence="7" id="KW-0325">Glycoprotein</keyword>
<keyword evidence="10" id="KW-1185">Reference proteome</keyword>
<keyword evidence="8" id="KW-1133">Transmembrane helix</keyword>
<evidence type="ECO:0000256" key="6">
    <source>
        <dbReference type="ARBA" id="ARBA00023157"/>
    </source>
</evidence>
<evidence type="ECO:0000256" key="1">
    <source>
        <dbReference type="ARBA" id="ARBA00000032"/>
    </source>
</evidence>
<dbReference type="PANTHER" id="PTHR11567:SF211">
    <property type="entry name" value="PROSTATIC ACID PHOSPHATASE"/>
    <property type="match status" value="1"/>
</dbReference>
<dbReference type="InterPro" id="IPR029033">
    <property type="entry name" value="His_PPase_superfam"/>
</dbReference>
<evidence type="ECO:0000256" key="5">
    <source>
        <dbReference type="ARBA" id="ARBA00022801"/>
    </source>
</evidence>
<evidence type="ECO:0000313" key="9">
    <source>
        <dbReference type="EMBL" id="KAF8797008.1"/>
    </source>
</evidence>
<dbReference type="Pfam" id="PF00328">
    <property type="entry name" value="His_Phos_2"/>
    <property type="match status" value="2"/>
</dbReference>
<comment type="caution">
    <text evidence="9">The sequence shown here is derived from an EMBL/GenBank/DDBJ whole genome shotgun (WGS) entry which is preliminary data.</text>
</comment>
<evidence type="ECO:0000256" key="3">
    <source>
        <dbReference type="ARBA" id="ARBA00012646"/>
    </source>
</evidence>
<gene>
    <name evidence="9" type="ORF">HNY73_001324</name>
</gene>
<evidence type="ECO:0000256" key="8">
    <source>
        <dbReference type="SAM" id="Phobius"/>
    </source>
</evidence>
<dbReference type="InterPro" id="IPR000560">
    <property type="entry name" value="His_Pase_clade-2"/>
</dbReference>
<dbReference type="CDD" id="cd07061">
    <property type="entry name" value="HP_HAP_like"/>
    <property type="match status" value="1"/>
</dbReference>
<proteinExistence type="inferred from homology"/>
<keyword evidence="5" id="KW-0378">Hydrolase</keyword>
<dbReference type="Gene3D" id="3.40.50.1240">
    <property type="entry name" value="Phosphoglycerate mutase-like"/>
    <property type="match status" value="2"/>
</dbReference>
<dbReference type="GO" id="GO:0003993">
    <property type="term" value="F:acid phosphatase activity"/>
    <property type="evidence" value="ECO:0007669"/>
    <property type="project" value="UniProtKB-EC"/>
</dbReference>
<protein>
    <recommendedName>
        <fullName evidence="3">acid phosphatase</fullName>
        <ecNumber evidence="3">3.1.3.2</ecNumber>
    </recommendedName>
</protein>
<comment type="similarity">
    <text evidence="2">Belongs to the histidine acid phosphatase family.</text>
</comment>
<comment type="catalytic activity">
    <reaction evidence="1">
        <text>a phosphate monoester + H2O = an alcohol + phosphate</text>
        <dbReference type="Rhea" id="RHEA:15017"/>
        <dbReference type="ChEBI" id="CHEBI:15377"/>
        <dbReference type="ChEBI" id="CHEBI:30879"/>
        <dbReference type="ChEBI" id="CHEBI:43474"/>
        <dbReference type="ChEBI" id="CHEBI:67140"/>
        <dbReference type="EC" id="3.1.3.2"/>
    </reaction>
</comment>